<comment type="caution">
    <text evidence="16">The sequence shown here is derived from an EMBL/GenBank/DDBJ whole genome shotgun (WGS) entry which is preliminary data.</text>
</comment>
<dbReference type="GO" id="GO:0016301">
    <property type="term" value="F:kinase activity"/>
    <property type="evidence" value="ECO:0007669"/>
    <property type="project" value="UniProtKB-KW"/>
</dbReference>
<evidence type="ECO:0000256" key="4">
    <source>
        <dbReference type="ARBA" id="ARBA00022777"/>
    </source>
</evidence>
<evidence type="ECO:0000313" key="17">
    <source>
        <dbReference type="Proteomes" id="UP001500236"/>
    </source>
</evidence>
<evidence type="ECO:0000256" key="6">
    <source>
        <dbReference type="ARBA" id="ARBA00023277"/>
    </source>
</evidence>
<keyword evidence="17" id="KW-1185">Reference proteome</keyword>
<dbReference type="NCBIfam" id="NF043035">
    <property type="entry name" value="OxoTetrKin"/>
    <property type="match status" value="1"/>
</dbReference>
<evidence type="ECO:0000256" key="10">
    <source>
        <dbReference type="ARBA" id="ARBA00039095"/>
    </source>
</evidence>
<comment type="similarity">
    <text evidence="1">Belongs to the four-carbon acid sugar kinase family.</text>
</comment>
<dbReference type="Gene3D" id="3.40.980.20">
    <property type="entry name" value="Four-carbon acid sugar kinase, nucleotide binding domain"/>
    <property type="match status" value="1"/>
</dbReference>
<keyword evidence="4 16" id="KW-0418">Kinase</keyword>
<keyword evidence="3" id="KW-0547">Nucleotide-binding</keyword>
<comment type="catalytic activity">
    <reaction evidence="7">
        <text>3-dehydro-L-erythronate + ATP = 3-dehydro-4-O-phospho-L-erythronate + ADP + H(+)</text>
        <dbReference type="Rhea" id="RHEA:52552"/>
        <dbReference type="ChEBI" id="CHEBI:15378"/>
        <dbReference type="ChEBI" id="CHEBI:30616"/>
        <dbReference type="ChEBI" id="CHEBI:136592"/>
        <dbReference type="ChEBI" id="CHEBI:136670"/>
        <dbReference type="ChEBI" id="CHEBI:456216"/>
        <dbReference type="EC" id="2.7.1.217"/>
    </reaction>
</comment>
<dbReference type="InterPro" id="IPR010737">
    <property type="entry name" value="4-carb_acid_sugar_kinase_N"/>
</dbReference>
<dbReference type="InterPro" id="IPR031475">
    <property type="entry name" value="NBD_C"/>
</dbReference>
<feature type="region of interest" description="Disordered" evidence="13">
    <location>
        <begin position="38"/>
        <end position="63"/>
    </location>
</feature>
<keyword evidence="2" id="KW-0808">Transferase</keyword>
<dbReference type="Pfam" id="PF07005">
    <property type="entry name" value="SBD_N"/>
    <property type="match status" value="1"/>
</dbReference>
<name>A0ABP6M004_9MICC</name>
<dbReference type="EMBL" id="BAAAVT010000014">
    <property type="protein sequence ID" value="GAA3069473.1"/>
    <property type="molecule type" value="Genomic_DNA"/>
</dbReference>
<evidence type="ECO:0000256" key="8">
    <source>
        <dbReference type="ARBA" id="ARBA00036346"/>
    </source>
</evidence>
<evidence type="ECO:0000259" key="14">
    <source>
        <dbReference type="Pfam" id="PF07005"/>
    </source>
</evidence>
<dbReference type="SUPFAM" id="SSF142764">
    <property type="entry name" value="YgbK-like"/>
    <property type="match status" value="2"/>
</dbReference>
<evidence type="ECO:0000256" key="9">
    <source>
        <dbReference type="ARBA" id="ARBA00037335"/>
    </source>
</evidence>
<feature type="domain" description="Four-carbon acid sugar kinase N-terminal" evidence="14">
    <location>
        <begin position="5"/>
        <end position="264"/>
    </location>
</feature>
<accession>A0ABP6M004</accession>
<evidence type="ECO:0000256" key="13">
    <source>
        <dbReference type="SAM" id="MobiDB-lite"/>
    </source>
</evidence>
<dbReference type="InterPro" id="IPR050007">
    <property type="entry name" value="OtnK"/>
</dbReference>
<evidence type="ECO:0000313" key="16">
    <source>
        <dbReference type="EMBL" id="GAA3069473.1"/>
    </source>
</evidence>
<sequence length="478" mass="49543">MPLRLGVIADDFTGATDIAGFLVAAGLRTVQLNGPLQLNEPLQHNSPVEPDGSPRAQTPQDAHGSAADLAAALGLPADVDAVVISLKSRSIPASEAVAQSLDACRLLEALGAERIQFKYCSTFDSTAEGNIGPVTDALLDHLGEDLTVVVPALPVNGRTVYQGNLFVHHQPLHESGMRDHPVTPMRDSDLLRLMEAQSAGRAVKVPHAVVARGPEAVREALQEARVDGARYAVIDTIDMDQLDIIGAAVQDLRFVTGGSGIGSGLARSLTGAASGVPGAGSGGTEAWGFTSGAAVVLSGSCSEMTNRQVEAYRAQAPSRGVDVDQVIARGAEYAAETAAWVQQTQHDAETAPLVYATAPPEEVRAWQDRHGAARVSAAVEEFFGRVAAAAREAGTTRFIAAGGETSGAVTQALGVDGFEVGPQIAPGVPWTRTLADGPDRLDLALKSGNFGDEDFFAAAQRMVPATAADPTPDTASGR</sequence>
<organism evidence="16 17">
    <name type="scientific">Nesterenkonia aethiopica</name>
    <dbReference type="NCBI Taxonomy" id="269144"/>
    <lineage>
        <taxon>Bacteria</taxon>
        <taxon>Bacillati</taxon>
        <taxon>Actinomycetota</taxon>
        <taxon>Actinomycetes</taxon>
        <taxon>Micrococcales</taxon>
        <taxon>Micrococcaceae</taxon>
        <taxon>Nesterenkonia</taxon>
    </lineage>
</organism>
<evidence type="ECO:0000256" key="2">
    <source>
        <dbReference type="ARBA" id="ARBA00022679"/>
    </source>
</evidence>
<dbReference type="RefSeq" id="WP_344681448.1">
    <property type="nucleotide sequence ID" value="NZ_BAAAVT010000014.1"/>
</dbReference>
<comment type="function">
    <text evidence="9">Catalyzes the ATP-dependent phosphorylation of 3-oxo-tetronate to 3-oxo-tetronate 4-phosphate.</text>
</comment>
<evidence type="ECO:0000256" key="12">
    <source>
        <dbReference type="ARBA" id="ARBA00041377"/>
    </source>
</evidence>
<protein>
    <recommendedName>
        <fullName evidence="11">3-oxo-tetronate kinase</fullName>
        <ecNumber evidence="10">2.7.1.217</ecNumber>
    </recommendedName>
    <alternativeName>
        <fullName evidence="12">3-dehydrotetronate 4-kinase</fullName>
    </alternativeName>
</protein>
<proteinExistence type="inferred from homology"/>
<dbReference type="InterPro" id="IPR037051">
    <property type="entry name" value="4-carb_acid_sugar_kinase_N_sf"/>
</dbReference>
<dbReference type="Proteomes" id="UP001500236">
    <property type="component" value="Unassembled WGS sequence"/>
</dbReference>
<reference evidence="17" key="1">
    <citation type="journal article" date="2019" name="Int. J. Syst. Evol. Microbiol.">
        <title>The Global Catalogue of Microorganisms (GCM) 10K type strain sequencing project: providing services to taxonomists for standard genome sequencing and annotation.</title>
        <authorList>
            <consortium name="The Broad Institute Genomics Platform"/>
            <consortium name="The Broad Institute Genome Sequencing Center for Infectious Disease"/>
            <person name="Wu L."/>
            <person name="Ma J."/>
        </authorList>
    </citation>
    <scope>NUCLEOTIDE SEQUENCE [LARGE SCALE GENOMIC DNA]</scope>
    <source>
        <strain evidence="17">JCM 14309</strain>
    </source>
</reference>
<keyword evidence="6" id="KW-0119">Carbohydrate metabolism</keyword>
<keyword evidence="5" id="KW-0067">ATP-binding</keyword>
<dbReference type="Gene3D" id="3.40.50.10840">
    <property type="entry name" value="Putative sugar-binding, N-terminal domain"/>
    <property type="match status" value="1"/>
</dbReference>
<dbReference type="InterPro" id="IPR042213">
    <property type="entry name" value="NBD_C_sf"/>
</dbReference>
<dbReference type="Pfam" id="PF17042">
    <property type="entry name" value="NBD_C"/>
    <property type="match status" value="1"/>
</dbReference>
<gene>
    <name evidence="16" type="ORF">GCM10010529_22380</name>
</gene>
<evidence type="ECO:0000259" key="15">
    <source>
        <dbReference type="Pfam" id="PF17042"/>
    </source>
</evidence>
<comment type="catalytic activity">
    <reaction evidence="8">
        <text>3-dehydro-D-erythronate + ATP = 3-dehydro-4-O-phospho-D-erythronate + ADP + H(+)</text>
        <dbReference type="Rhea" id="RHEA:52556"/>
        <dbReference type="ChEBI" id="CHEBI:15378"/>
        <dbReference type="ChEBI" id="CHEBI:30616"/>
        <dbReference type="ChEBI" id="CHEBI:57958"/>
        <dbReference type="ChEBI" id="CHEBI:136593"/>
        <dbReference type="ChEBI" id="CHEBI:456216"/>
        <dbReference type="EC" id="2.7.1.217"/>
    </reaction>
</comment>
<feature type="domain" description="Four-carbon acid sugar kinase nucleotide binding" evidence="15">
    <location>
        <begin position="295"/>
        <end position="456"/>
    </location>
</feature>
<evidence type="ECO:0000256" key="3">
    <source>
        <dbReference type="ARBA" id="ARBA00022741"/>
    </source>
</evidence>
<evidence type="ECO:0000256" key="11">
    <source>
        <dbReference type="ARBA" id="ARBA00039461"/>
    </source>
</evidence>
<dbReference type="EC" id="2.7.1.217" evidence="10"/>
<evidence type="ECO:0000256" key="7">
    <source>
        <dbReference type="ARBA" id="ARBA00035898"/>
    </source>
</evidence>
<evidence type="ECO:0000256" key="5">
    <source>
        <dbReference type="ARBA" id="ARBA00022840"/>
    </source>
</evidence>
<evidence type="ECO:0000256" key="1">
    <source>
        <dbReference type="ARBA" id="ARBA00005715"/>
    </source>
</evidence>